<dbReference type="KEGG" id="uvi:66064872"/>
<reference evidence="8" key="1">
    <citation type="submission" date="2020-03" db="EMBL/GenBank/DDBJ databases">
        <title>A mixture of massive structural variations and highly conserved coding sequences in Ustilaginoidea virens genome.</title>
        <authorList>
            <person name="Zhang K."/>
            <person name="Zhao Z."/>
            <person name="Zhang Z."/>
            <person name="Li Y."/>
            <person name="Hsiang T."/>
            <person name="Sun W."/>
        </authorList>
    </citation>
    <scope>NUCLEOTIDE SEQUENCE</scope>
    <source>
        <strain evidence="8">UV-8b</strain>
    </source>
</reference>
<dbReference type="PANTHER" id="PTHR46424:SF1">
    <property type="entry name" value="UBX DOMAIN-CONTAINING PROTEIN 4"/>
    <property type="match status" value="1"/>
</dbReference>
<feature type="compositionally biased region" description="Low complexity" evidence="6">
    <location>
        <begin position="251"/>
        <end position="274"/>
    </location>
</feature>
<dbReference type="Pfam" id="PF23187">
    <property type="entry name" value="UBX7_N"/>
    <property type="match status" value="1"/>
</dbReference>
<evidence type="ECO:0000256" key="3">
    <source>
        <dbReference type="ARBA" id="ARBA00038812"/>
    </source>
</evidence>
<evidence type="ECO:0000256" key="2">
    <source>
        <dbReference type="ARBA" id="ARBA00023230"/>
    </source>
</evidence>
<comment type="subcellular location">
    <subcellularLocation>
        <location evidence="1">Endoplasmic reticulum membrane</location>
        <topology evidence="1">Peripheral membrane protein</topology>
    </subcellularLocation>
</comment>
<name>A0A8E5HR44_USTVR</name>
<dbReference type="InterPro" id="IPR036249">
    <property type="entry name" value="Thioredoxin-like_sf"/>
</dbReference>
<dbReference type="GO" id="GO:0006986">
    <property type="term" value="P:response to unfolded protein"/>
    <property type="evidence" value="ECO:0007669"/>
    <property type="project" value="UniProtKB-KW"/>
</dbReference>
<dbReference type="PROSITE" id="PS50033">
    <property type="entry name" value="UBX"/>
    <property type="match status" value="1"/>
</dbReference>
<dbReference type="InterPro" id="IPR029071">
    <property type="entry name" value="Ubiquitin-like_domsf"/>
</dbReference>
<dbReference type="EMBL" id="CP072755">
    <property type="protein sequence ID" value="QUC19853.1"/>
    <property type="molecule type" value="Genomic_DNA"/>
</dbReference>
<dbReference type="RefSeq" id="XP_042997526.1">
    <property type="nucleotide sequence ID" value="XM_043141592.1"/>
</dbReference>
<evidence type="ECO:0000259" key="7">
    <source>
        <dbReference type="PROSITE" id="PS50033"/>
    </source>
</evidence>
<protein>
    <recommendedName>
        <fullName evidence="4">UBX domain-containing protein 2</fullName>
    </recommendedName>
</protein>
<accession>A0A8E5HR44</accession>
<feature type="domain" description="UBX" evidence="7">
    <location>
        <begin position="273"/>
        <end position="354"/>
    </location>
</feature>
<dbReference type="SUPFAM" id="SSF54236">
    <property type="entry name" value="Ubiquitin-like"/>
    <property type="match status" value="1"/>
</dbReference>
<comment type="subunit">
    <text evidence="3">Directly interacts with VCP. Interacts with UBQLN1. Forms a complex with VCP and UBQLN1.</text>
</comment>
<dbReference type="SUPFAM" id="SSF52833">
    <property type="entry name" value="Thioredoxin-like"/>
    <property type="match status" value="1"/>
</dbReference>
<proteinExistence type="predicted"/>
<dbReference type="AlphaFoldDB" id="A0A8E5HR44"/>
<evidence type="ECO:0000256" key="1">
    <source>
        <dbReference type="ARBA" id="ARBA00004406"/>
    </source>
</evidence>
<dbReference type="Gene3D" id="3.10.20.90">
    <property type="entry name" value="Phosphatidylinositol 3-kinase Catalytic Subunit, Chain A, domain 1"/>
    <property type="match status" value="1"/>
</dbReference>
<dbReference type="GO" id="GO:0005789">
    <property type="term" value="C:endoplasmic reticulum membrane"/>
    <property type="evidence" value="ECO:0007669"/>
    <property type="project" value="UniProtKB-SubCell"/>
</dbReference>
<organism evidence="8 9">
    <name type="scientific">Ustilaginoidea virens</name>
    <name type="common">Rice false smut fungus</name>
    <name type="synonym">Villosiclava virens</name>
    <dbReference type="NCBI Taxonomy" id="1159556"/>
    <lineage>
        <taxon>Eukaryota</taxon>
        <taxon>Fungi</taxon>
        <taxon>Dikarya</taxon>
        <taxon>Ascomycota</taxon>
        <taxon>Pezizomycotina</taxon>
        <taxon>Sordariomycetes</taxon>
        <taxon>Hypocreomycetidae</taxon>
        <taxon>Hypocreales</taxon>
        <taxon>Clavicipitaceae</taxon>
        <taxon>Ustilaginoidea</taxon>
    </lineage>
</organism>
<sequence length="456" mass="50157">MFYEGTLQEGISTAVGQQKLVFCFVTDDNAESETWEKEFLQDSSLKDVIAKQAVALRLTAGSEEAGYLAQIFPLPKTPTIVIMKHGELKEYIAAGVGKQDFFRRIQTSFNVSPPLAGPSLPEASSSSPPRAPSLAGVPSTVEQSENVRRVLEDRAARQQAAKKEADKEAEKQAQQDAAQEKKKAAAAKDEAGADAPQQAELLKKKQQAELLKKKKQQDSDERQRILRRIQADKEDRRHQAQEREQRKRHSQSSNGQSSSAALTPSPSTSASSRSGEFTSVQVRLFDGSTIRSRFKTSSPVRHIRNWVDESRTDGRLPYAFKQLLTPLPNRPIDDTEEGKSLGDMCLSPSSTLVLVPIPRYASAYDEAVPGIRDRLVGFVLAIFAWLLGLVGLGEASRSNQLPPTAQQAAANSGSASNQAKKHRRQGLGNPSDPQRDPQLYNGNSLNFEPRPDEEEL</sequence>
<gene>
    <name evidence="8" type="ORF">UV8b_04094</name>
</gene>
<evidence type="ECO:0000313" key="9">
    <source>
        <dbReference type="Proteomes" id="UP000027002"/>
    </source>
</evidence>
<dbReference type="OrthoDB" id="2445133at2759"/>
<dbReference type="CDD" id="cd01767">
    <property type="entry name" value="UBX"/>
    <property type="match status" value="1"/>
</dbReference>
<evidence type="ECO:0000256" key="5">
    <source>
        <dbReference type="ARBA" id="ARBA00046062"/>
    </source>
</evidence>
<feature type="region of interest" description="Disordered" evidence="6">
    <location>
        <begin position="398"/>
        <end position="456"/>
    </location>
</feature>
<keyword evidence="9" id="KW-1185">Reference proteome</keyword>
<keyword evidence="2" id="KW-0834">Unfolded protein response</keyword>
<feature type="compositionally biased region" description="Basic and acidic residues" evidence="6">
    <location>
        <begin position="201"/>
        <end position="245"/>
    </location>
</feature>
<dbReference type="Pfam" id="PF00789">
    <property type="entry name" value="UBX"/>
    <property type="match status" value="1"/>
</dbReference>
<comment type="function">
    <text evidence="5">Involved in endoplasmic reticulum-associated protein degradation (ERAD). Acts as a platform to recruit both UBQLN1 and VCP to the ER during ERAD.</text>
</comment>
<dbReference type="Gene3D" id="3.40.30.10">
    <property type="entry name" value="Glutaredoxin"/>
    <property type="match status" value="1"/>
</dbReference>
<evidence type="ECO:0000313" key="8">
    <source>
        <dbReference type="EMBL" id="QUC19853.1"/>
    </source>
</evidence>
<feature type="compositionally biased region" description="Low complexity" evidence="6">
    <location>
        <begin position="112"/>
        <end position="135"/>
    </location>
</feature>
<dbReference type="SMART" id="SM00166">
    <property type="entry name" value="UBX"/>
    <property type="match status" value="1"/>
</dbReference>
<dbReference type="PANTHER" id="PTHR46424">
    <property type="entry name" value="UBX DOMAIN-CONTAINING PROTEIN 4"/>
    <property type="match status" value="1"/>
</dbReference>
<evidence type="ECO:0000256" key="6">
    <source>
        <dbReference type="SAM" id="MobiDB-lite"/>
    </source>
</evidence>
<feature type="compositionally biased region" description="Low complexity" evidence="6">
    <location>
        <begin position="405"/>
        <end position="418"/>
    </location>
</feature>
<dbReference type="InterPro" id="IPR001012">
    <property type="entry name" value="UBX_dom"/>
</dbReference>
<evidence type="ECO:0000256" key="4">
    <source>
        <dbReference type="ARBA" id="ARBA00041575"/>
    </source>
</evidence>
<feature type="region of interest" description="Disordered" evidence="6">
    <location>
        <begin position="112"/>
        <end position="276"/>
    </location>
</feature>
<feature type="compositionally biased region" description="Basic and acidic residues" evidence="6">
    <location>
        <begin position="145"/>
        <end position="191"/>
    </location>
</feature>
<dbReference type="GeneID" id="66064872"/>
<dbReference type="Proteomes" id="UP000027002">
    <property type="component" value="Chromosome 3"/>
</dbReference>
<dbReference type="GO" id="GO:0036503">
    <property type="term" value="P:ERAD pathway"/>
    <property type="evidence" value="ECO:0007669"/>
    <property type="project" value="TreeGrafter"/>
</dbReference>